<dbReference type="AlphaFoldDB" id="A0AA40E4F0"/>
<dbReference type="EMBL" id="JAUIRO010000002">
    <property type="protein sequence ID" value="KAK0726710.1"/>
    <property type="molecule type" value="Genomic_DNA"/>
</dbReference>
<evidence type="ECO:0000313" key="3">
    <source>
        <dbReference type="Proteomes" id="UP001172101"/>
    </source>
</evidence>
<dbReference type="Pfam" id="PF12224">
    <property type="entry name" value="Amidoligase_2"/>
    <property type="match status" value="1"/>
</dbReference>
<sequence length="429" mass="48843">MSMVLSSATPLLTPPDSPRLQPAGPAVRVTSPRIEFNVGVETELFLERRVATKELPTILEFSLDLRDRYMEEVGSQAGYPALRSQFVPKEEVEEDPGFEKWSVINEISLTKRDREPWGLEVVSPKLAVAASSPWRSHVKGWWQFLDQNYIVSNDTTCGTHVHISLDGEFSVAMLQEIAVAAIFFEPAIEALVPQERRGNRHTASNWIDNPSFGQLGRSRYDTIARLRKCRTKDELIWMISPGKPYGWNFWSLNKLRTIEFRRGSPSKSQHDVFMWIDFVVAFIRAAITKPIEIHDNYLSYAPTVGGLFEFLADVRVPDSASDVFGNAQSIARLFDGRQFRMPDLFMQPIPAVGEGLALLFDQEMYIYMFQAIDDEEEAMPGRIMLARRSAKPNRLAALKTLRIKEANEMIHKDVRSPLQEMRSPIGLCY</sequence>
<dbReference type="PANTHER" id="PTHR36847:SF1">
    <property type="entry name" value="AMIDOLIGASE ENZYME"/>
    <property type="match status" value="1"/>
</dbReference>
<gene>
    <name evidence="2" type="ORF">B0T26DRAFT_747127</name>
</gene>
<evidence type="ECO:0000313" key="2">
    <source>
        <dbReference type="EMBL" id="KAK0726710.1"/>
    </source>
</evidence>
<evidence type="ECO:0000256" key="1">
    <source>
        <dbReference type="SAM" id="MobiDB-lite"/>
    </source>
</evidence>
<organism evidence="2 3">
    <name type="scientific">Lasiosphaeria miniovina</name>
    <dbReference type="NCBI Taxonomy" id="1954250"/>
    <lineage>
        <taxon>Eukaryota</taxon>
        <taxon>Fungi</taxon>
        <taxon>Dikarya</taxon>
        <taxon>Ascomycota</taxon>
        <taxon>Pezizomycotina</taxon>
        <taxon>Sordariomycetes</taxon>
        <taxon>Sordariomycetidae</taxon>
        <taxon>Sordariales</taxon>
        <taxon>Lasiosphaeriaceae</taxon>
        <taxon>Lasiosphaeria</taxon>
    </lineage>
</organism>
<feature type="compositionally biased region" description="Polar residues" evidence="1">
    <location>
        <begin position="1"/>
        <end position="10"/>
    </location>
</feature>
<dbReference type="PANTHER" id="PTHR36847">
    <property type="entry name" value="AMIDOLIGASE ENZYME"/>
    <property type="match status" value="1"/>
</dbReference>
<comment type="caution">
    <text evidence="2">The sequence shown here is derived from an EMBL/GenBank/DDBJ whole genome shotgun (WGS) entry which is preliminary data.</text>
</comment>
<keyword evidence="3" id="KW-1185">Reference proteome</keyword>
<protein>
    <submittedName>
        <fullName evidence="2">Uncharacterized protein</fullName>
    </submittedName>
</protein>
<accession>A0AA40E4F0</accession>
<name>A0AA40E4F0_9PEZI</name>
<proteinExistence type="predicted"/>
<dbReference type="GeneID" id="85328068"/>
<feature type="region of interest" description="Disordered" evidence="1">
    <location>
        <begin position="1"/>
        <end position="25"/>
    </location>
</feature>
<dbReference type="InterPro" id="IPR022025">
    <property type="entry name" value="Amidoligase_2"/>
</dbReference>
<reference evidence="2" key="1">
    <citation type="submission" date="2023-06" db="EMBL/GenBank/DDBJ databases">
        <title>Genome-scale phylogeny and comparative genomics of the fungal order Sordariales.</title>
        <authorList>
            <consortium name="Lawrence Berkeley National Laboratory"/>
            <person name="Hensen N."/>
            <person name="Bonometti L."/>
            <person name="Westerberg I."/>
            <person name="Brannstrom I.O."/>
            <person name="Guillou S."/>
            <person name="Cros-Aarteil S."/>
            <person name="Calhoun S."/>
            <person name="Haridas S."/>
            <person name="Kuo A."/>
            <person name="Mondo S."/>
            <person name="Pangilinan J."/>
            <person name="Riley R."/>
            <person name="LaButti K."/>
            <person name="Andreopoulos B."/>
            <person name="Lipzen A."/>
            <person name="Chen C."/>
            <person name="Yanf M."/>
            <person name="Daum C."/>
            <person name="Ng V."/>
            <person name="Clum A."/>
            <person name="Steindorff A."/>
            <person name="Ohm R."/>
            <person name="Martin F."/>
            <person name="Silar P."/>
            <person name="Natvig D."/>
            <person name="Lalanne C."/>
            <person name="Gautier V."/>
            <person name="Ament-velasquez S.L."/>
            <person name="Kruys A."/>
            <person name="Hutchinson M.I."/>
            <person name="Powell A.J."/>
            <person name="Barry K."/>
            <person name="Miller A.N."/>
            <person name="Grigoriev I.V."/>
            <person name="Debuchy R."/>
            <person name="Gladieux P."/>
            <person name="Thoren M.H."/>
            <person name="Johannesson H."/>
        </authorList>
    </citation>
    <scope>NUCLEOTIDE SEQUENCE</scope>
    <source>
        <strain evidence="2">SMH2392-1A</strain>
    </source>
</reference>
<dbReference type="Proteomes" id="UP001172101">
    <property type="component" value="Unassembled WGS sequence"/>
</dbReference>
<dbReference type="RefSeq" id="XP_060299566.1">
    <property type="nucleotide sequence ID" value="XM_060444798.1"/>
</dbReference>